<gene>
    <name evidence="3" type="ORF">AQZ52_13950</name>
</gene>
<dbReference type="SUPFAM" id="SSF51126">
    <property type="entry name" value="Pectin lyase-like"/>
    <property type="match status" value="1"/>
</dbReference>
<organism evidence="3 4">
    <name type="scientific">Novosphingobium fuchskuhlense</name>
    <dbReference type="NCBI Taxonomy" id="1117702"/>
    <lineage>
        <taxon>Bacteria</taxon>
        <taxon>Pseudomonadati</taxon>
        <taxon>Pseudomonadota</taxon>
        <taxon>Alphaproteobacteria</taxon>
        <taxon>Sphingomonadales</taxon>
        <taxon>Sphingomonadaceae</taxon>
        <taxon>Novosphingobium</taxon>
    </lineage>
</organism>
<dbReference type="InterPro" id="IPR039448">
    <property type="entry name" value="Beta_helix"/>
</dbReference>
<protein>
    <recommendedName>
        <fullName evidence="2">Right handed beta helix domain-containing protein</fullName>
    </recommendedName>
</protein>
<keyword evidence="4" id="KW-1185">Reference proteome</keyword>
<evidence type="ECO:0000259" key="2">
    <source>
        <dbReference type="Pfam" id="PF13229"/>
    </source>
</evidence>
<keyword evidence="1" id="KW-0732">Signal</keyword>
<comment type="caution">
    <text evidence="3">The sequence shown here is derived from an EMBL/GenBank/DDBJ whole genome shotgun (WGS) entry which is preliminary data.</text>
</comment>
<dbReference type="SMART" id="SM00710">
    <property type="entry name" value="PbH1"/>
    <property type="match status" value="7"/>
</dbReference>
<dbReference type="InterPro" id="IPR006626">
    <property type="entry name" value="PbH1"/>
</dbReference>
<reference evidence="3 4" key="1">
    <citation type="submission" date="2015-10" db="EMBL/GenBank/DDBJ databases">
        <title>Draft genome sequence of Novosphingobium fuchskuhlense DSM 25065 isolated from a surface water sample of the southwest basin of Lake Grosse Fuchskuhle.</title>
        <authorList>
            <person name="Ruckert C."/>
            <person name="Winkler A."/>
            <person name="Glaeser J."/>
            <person name="Grossart H.-P."/>
            <person name="Kalinowski J."/>
            <person name="Glaeser S."/>
        </authorList>
    </citation>
    <scope>NUCLEOTIDE SEQUENCE [LARGE SCALE GENOMIC DNA]</scope>
    <source>
        <strain evidence="3 4">FNE08-7</strain>
    </source>
</reference>
<dbReference type="InterPro" id="IPR012334">
    <property type="entry name" value="Pectin_lyas_fold"/>
</dbReference>
<dbReference type="STRING" id="1117702.AQZ52_13950"/>
<dbReference type="Pfam" id="PF13229">
    <property type="entry name" value="Beta_helix"/>
    <property type="match status" value="1"/>
</dbReference>
<proteinExistence type="predicted"/>
<dbReference type="InterPro" id="IPR011050">
    <property type="entry name" value="Pectin_lyase_fold/virulence"/>
</dbReference>
<dbReference type="AlphaFoldDB" id="A0A117UU92"/>
<dbReference type="RefSeq" id="WP_067911912.1">
    <property type="nucleotide sequence ID" value="NZ_KQ954245.1"/>
</dbReference>
<accession>A0A117UU92</accession>
<evidence type="ECO:0000313" key="4">
    <source>
        <dbReference type="Proteomes" id="UP000058012"/>
    </source>
</evidence>
<evidence type="ECO:0000256" key="1">
    <source>
        <dbReference type="SAM" id="SignalP"/>
    </source>
</evidence>
<feature type="domain" description="Right handed beta helix" evidence="2">
    <location>
        <begin position="126"/>
        <end position="302"/>
    </location>
</feature>
<dbReference type="NCBIfam" id="TIGR03805">
    <property type="entry name" value="beta_helix_1"/>
    <property type="match status" value="1"/>
</dbReference>
<dbReference type="OrthoDB" id="338827at2"/>
<sequence length="409" mass="42372">MKAATPTHRALLAGAAACVMALCSPALAAPGAPDADGFVTDRAFEKHLAEQLLDARPGDVITIPEGKWKLMRGLSLTAPGVTIRGAGRDRTVLSFAGMVSGPVGLQVTGDRFTLADLTVQDTKGDGVKVNGTKGVTIRAVRVRWTNPDKATHGAYGLYPVGCTDVLIEDSEVFGSSDAGIYVGQSDNIIVRRNRAEQNVAGIEIENSTHADVYDNVATGNTGGILVFNMPNLPKPGGFTRLHNNVSEANNTPNFGAKGTAVSIVPAGTGMIVLANDDVEIFDNVIRGNNTVGIAIASDYSTNYKIEAGSPGAHDPYPERVLIANNVITGTGGAPDNALFPAAQAILAAGQSVNLVWDGFARSDGGDNGICVAAGGDKLVRLDAAHPGQLTLIPGRDCSAFPRQKAVVIP</sequence>
<evidence type="ECO:0000313" key="3">
    <source>
        <dbReference type="EMBL" id="KUR70913.1"/>
    </source>
</evidence>
<feature type="signal peptide" evidence="1">
    <location>
        <begin position="1"/>
        <end position="28"/>
    </location>
</feature>
<feature type="chain" id="PRO_5007156967" description="Right handed beta helix domain-containing protein" evidence="1">
    <location>
        <begin position="29"/>
        <end position="409"/>
    </location>
</feature>
<name>A0A117UU92_9SPHN</name>
<dbReference type="EMBL" id="LLZS01000008">
    <property type="protein sequence ID" value="KUR70913.1"/>
    <property type="molecule type" value="Genomic_DNA"/>
</dbReference>
<dbReference type="Gene3D" id="2.160.20.10">
    <property type="entry name" value="Single-stranded right-handed beta-helix, Pectin lyase-like"/>
    <property type="match status" value="1"/>
</dbReference>
<dbReference type="Proteomes" id="UP000058012">
    <property type="component" value="Unassembled WGS sequence"/>
</dbReference>
<dbReference type="InterPro" id="IPR022442">
    <property type="entry name" value="SO_2930-like_dom"/>
</dbReference>